<dbReference type="SMART" id="SM00829">
    <property type="entry name" value="PKS_ER"/>
    <property type="match status" value="1"/>
</dbReference>
<dbReference type="EMBL" id="JANCPR020000058">
    <property type="protein sequence ID" value="MDJ1137458.1"/>
    <property type="molecule type" value="Genomic_DNA"/>
</dbReference>
<dbReference type="SUPFAM" id="SSF50129">
    <property type="entry name" value="GroES-like"/>
    <property type="match status" value="1"/>
</dbReference>
<dbReference type="InterPro" id="IPR036291">
    <property type="entry name" value="NAD(P)-bd_dom_sf"/>
</dbReference>
<proteinExistence type="predicted"/>
<dbReference type="InterPro" id="IPR050700">
    <property type="entry name" value="YIM1/Zinc_Alcohol_DH_Fams"/>
</dbReference>
<comment type="caution">
    <text evidence="2">The sequence shown here is derived from an EMBL/GenBank/DDBJ whole genome shotgun (WGS) entry which is preliminary data.</text>
</comment>
<evidence type="ECO:0000259" key="1">
    <source>
        <dbReference type="SMART" id="SM00829"/>
    </source>
</evidence>
<keyword evidence="3" id="KW-1185">Reference proteome</keyword>
<gene>
    <name evidence="2" type="ORF">NMN56_037010</name>
</gene>
<name>A0ABT7AA23_9ACTN</name>
<dbReference type="PANTHER" id="PTHR11695:SF294">
    <property type="entry name" value="RETICULON-4-INTERACTING PROTEIN 1, MITOCHONDRIAL"/>
    <property type="match status" value="1"/>
</dbReference>
<dbReference type="CDD" id="cd08267">
    <property type="entry name" value="MDR1"/>
    <property type="match status" value="1"/>
</dbReference>
<dbReference type="Proteomes" id="UP001214441">
    <property type="component" value="Unassembled WGS sequence"/>
</dbReference>
<sequence>MKAIAQDAYGSADGLELRDIARPVPRDKEVLVKVRAAGVDPSILHLMTGKPYIARLALGLRKPRNPVRGWDVAGVVETVGAKVTSFQPGDEVFGSGDGSFAEYTCARADKLAPRPGNLTFEQAAALPVSGVTAYQALSGKAHPAPEQKVLVIGASGGIGTYAIQLAVSYGAEVTAVCGPGKADFVRALGATEVIDYTSQEITAGKHLFDIVLDAAGNRPLSLLRRVLAPKGVLVMAGGEGGGEWLGGLGRQLRGYALSPFLGQTLSSLIAVVRHKDLLTLKRLAEAGTIAPAIDRTYPFSEAVSAIKHLETGHPRGKLVVTMSSAPAT</sequence>
<dbReference type="InterPro" id="IPR020843">
    <property type="entry name" value="ER"/>
</dbReference>
<dbReference type="RefSeq" id="WP_274047239.1">
    <property type="nucleotide sequence ID" value="NZ_JANCPR020000058.1"/>
</dbReference>
<dbReference type="PANTHER" id="PTHR11695">
    <property type="entry name" value="ALCOHOL DEHYDROGENASE RELATED"/>
    <property type="match status" value="1"/>
</dbReference>
<evidence type="ECO:0000313" key="2">
    <source>
        <dbReference type="EMBL" id="MDJ1137458.1"/>
    </source>
</evidence>
<dbReference type="Gene3D" id="3.90.180.10">
    <property type="entry name" value="Medium-chain alcohol dehydrogenases, catalytic domain"/>
    <property type="match status" value="1"/>
</dbReference>
<accession>A0ABT7AA23</accession>
<dbReference type="InterPro" id="IPR013154">
    <property type="entry name" value="ADH-like_N"/>
</dbReference>
<organism evidence="2 3">
    <name type="scientific">Streptomyces iconiensis</name>
    <dbReference type="NCBI Taxonomy" id="1384038"/>
    <lineage>
        <taxon>Bacteria</taxon>
        <taxon>Bacillati</taxon>
        <taxon>Actinomycetota</taxon>
        <taxon>Actinomycetes</taxon>
        <taxon>Kitasatosporales</taxon>
        <taxon>Streptomycetaceae</taxon>
        <taxon>Streptomyces</taxon>
    </lineage>
</organism>
<evidence type="ECO:0000313" key="3">
    <source>
        <dbReference type="Proteomes" id="UP001214441"/>
    </source>
</evidence>
<dbReference type="Pfam" id="PF13602">
    <property type="entry name" value="ADH_zinc_N_2"/>
    <property type="match status" value="1"/>
</dbReference>
<feature type="domain" description="Enoyl reductase (ER)" evidence="1">
    <location>
        <begin position="10"/>
        <end position="320"/>
    </location>
</feature>
<dbReference type="Gene3D" id="3.40.50.720">
    <property type="entry name" value="NAD(P)-binding Rossmann-like Domain"/>
    <property type="match status" value="1"/>
</dbReference>
<protein>
    <submittedName>
        <fullName evidence="2">NAD(P)-dependent alcohol dehydrogenase</fullName>
    </submittedName>
</protein>
<dbReference type="InterPro" id="IPR011032">
    <property type="entry name" value="GroES-like_sf"/>
</dbReference>
<reference evidence="2 3" key="1">
    <citation type="submission" date="2023-05" db="EMBL/GenBank/DDBJ databases">
        <title>Streptantibioticus silvisoli sp. nov., acidotolerant actinomycetes 1 from pine litter.</title>
        <authorList>
            <person name="Swiecimska M."/>
            <person name="Golinska P."/>
            <person name="Sangal V."/>
            <person name="Wachnowicz B."/>
            <person name="Goodfellow M."/>
        </authorList>
    </citation>
    <scope>NUCLEOTIDE SEQUENCE [LARGE SCALE GENOMIC DNA]</scope>
    <source>
        <strain evidence="2 3">DSM 42109</strain>
    </source>
</reference>
<dbReference type="Pfam" id="PF08240">
    <property type="entry name" value="ADH_N"/>
    <property type="match status" value="1"/>
</dbReference>
<dbReference type="SUPFAM" id="SSF51735">
    <property type="entry name" value="NAD(P)-binding Rossmann-fold domains"/>
    <property type="match status" value="1"/>
</dbReference>